<feature type="domain" description="FAD linked oxidase N-terminal" evidence="3">
    <location>
        <begin position="149"/>
        <end position="259"/>
    </location>
</feature>
<dbReference type="Proteomes" id="UP000799770">
    <property type="component" value="Unassembled WGS sequence"/>
</dbReference>
<name>A0A6A5Z2Z9_9PLEO</name>
<evidence type="ECO:0000313" key="5">
    <source>
        <dbReference type="EMBL" id="KAF2113839.1"/>
    </source>
</evidence>
<evidence type="ECO:0008006" key="7">
    <source>
        <dbReference type="Google" id="ProtNLM"/>
    </source>
</evidence>
<dbReference type="GO" id="GO:0050660">
    <property type="term" value="F:flavin adenine dinucleotide binding"/>
    <property type="evidence" value="ECO:0007669"/>
    <property type="project" value="InterPro"/>
</dbReference>
<evidence type="ECO:0000259" key="3">
    <source>
        <dbReference type="Pfam" id="PF01565"/>
    </source>
</evidence>
<dbReference type="Pfam" id="PF08031">
    <property type="entry name" value="BBE"/>
    <property type="match status" value="1"/>
</dbReference>
<organism evidence="5 6">
    <name type="scientific">Lophiotrema nucula</name>
    <dbReference type="NCBI Taxonomy" id="690887"/>
    <lineage>
        <taxon>Eukaryota</taxon>
        <taxon>Fungi</taxon>
        <taxon>Dikarya</taxon>
        <taxon>Ascomycota</taxon>
        <taxon>Pezizomycotina</taxon>
        <taxon>Dothideomycetes</taxon>
        <taxon>Pleosporomycetidae</taxon>
        <taxon>Pleosporales</taxon>
        <taxon>Lophiotremataceae</taxon>
        <taxon>Lophiotrema</taxon>
    </lineage>
</organism>
<evidence type="ECO:0000259" key="4">
    <source>
        <dbReference type="Pfam" id="PF08031"/>
    </source>
</evidence>
<evidence type="ECO:0000256" key="1">
    <source>
        <dbReference type="ARBA" id="ARBA00005466"/>
    </source>
</evidence>
<protein>
    <recommendedName>
        <fullName evidence="7">FAD-binding PCMH-type domain-containing protein</fullName>
    </recommendedName>
</protein>
<gene>
    <name evidence="5" type="ORF">BDV96DRAFT_613654</name>
</gene>
<feature type="domain" description="Berberine/berberine-like" evidence="4">
    <location>
        <begin position="449"/>
        <end position="479"/>
    </location>
</feature>
<dbReference type="Gene3D" id="3.40.462.20">
    <property type="match status" value="1"/>
</dbReference>
<keyword evidence="6" id="KW-1185">Reference proteome</keyword>
<reference evidence="5" key="1">
    <citation type="journal article" date="2020" name="Stud. Mycol.">
        <title>101 Dothideomycetes genomes: a test case for predicting lifestyles and emergence of pathogens.</title>
        <authorList>
            <person name="Haridas S."/>
            <person name="Albert R."/>
            <person name="Binder M."/>
            <person name="Bloem J."/>
            <person name="Labutti K."/>
            <person name="Salamov A."/>
            <person name="Andreopoulos B."/>
            <person name="Baker S."/>
            <person name="Barry K."/>
            <person name="Bills G."/>
            <person name="Bluhm B."/>
            <person name="Cannon C."/>
            <person name="Castanera R."/>
            <person name="Culley D."/>
            <person name="Daum C."/>
            <person name="Ezra D."/>
            <person name="Gonzalez J."/>
            <person name="Henrissat B."/>
            <person name="Kuo A."/>
            <person name="Liang C."/>
            <person name="Lipzen A."/>
            <person name="Lutzoni F."/>
            <person name="Magnuson J."/>
            <person name="Mondo S."/>
            <person name="Nolan M."/>
            <person name="Ohm R."/>
            <person name="Pangilinan J."/>
            <person name="Park H.-J."/>
            <person name="Ramirez L."/>
            <person name="Alfaro M."/>
            <person name="Sun H."/>
            <person name="Tritt A."/>
            <person name="Yoshinaga Y."/>
            <person name="Zwiers L.-H."/>
            <person name="Turgeon B."/>
            <person name="Goodwin S."/>
            <person name="Spatafora J."/>
            <person name="Crous P."/>
            <person name="Grigoriev I."/>
        </authorList>
    </citation>
    <scope>NUCLEOTIDE SEQUENCE</scope>
    <source>
        <strain evidence="5">CBS 627.86</strain>
    </source>
</reference>
<comment type="similarity">
    <text evidence="1">Belongs to the oxygen-dependent FAD-linked oxidoreductase family.</text>
</comment>
<dbReference type="InterPro" id="IPR036318">
    <property type="entry name" value="FAD-bd_PCMH-like_sf"/>
</dbReference>
<sequence length="532" mass="58366">MPSFSNRLWGKFNRDPTPEDAAPGFCMQYHVKHETNRTSSLCASRSVVKYYQQGISTQHFYGCLIQGVPPASVCYQSEPNYNISECETVTASWFSSSFHANDPISVRWPWWANNSWEKGYRIGGSPVCSVNAIEEAHIVAATEREEHRTCQGRSTGFGTLSVWTHRMRGYTWHDNFQAERCNGSGLEMAATFAAGERDRNVYEATARHNAVIVAGSAQDVGIVGWFTGGGHGPLSSTYGLGIDNVFEVRIVTPDGVLRTANACGGGGTFGVVTSNTTGFWDIVADTMTHFPTLKAGALIAPILQKLDAENGTSFVYTAEIKTYRDLFSVWNSTVGEETVATGGAILGSRLLPASALTDDPQNLARVLQNVSVSDDGIPGVLQAYLIAPSLNDTTSSVSATPAWRSAVLHTIVSSGFPDNYTFDEAQPFLTDLTYDRVANLKSLAPESGSYLNEADAFDSNWQYDFWGANYARLRGIKKRCVGSENWVNDGSGRLFWPMVEPCLVYLNQVTLRDTDQVTGERGIHVVPYVRYY</sequence>
<dbReference type="PANTHER" id="PTHR13878">
    <property type="entry name" value="GULONOLACTONE OXIDASE"/>
    <property type="match status" value="1"/>
</dbReference>
<dbReference type="OrthoDB" id="9983560at2759"/>
<dbReference type="InterPro" id="IPR016169">
    <property type="entry name" value="FAD-bd_PCMH_sub2"/>
</dbReference>
<evidence type="ECO:0000313" key="6">
    <source>
        <dbReference type="Proteomes" id="UP000799770"/>
    </source>
</evidence>
<dbReference type="Gene3D" id="3.30.465.10">
    <property type="match status" value="2"/>
</dbReference>
<dbReference type="Pfam" id="PF01565">
    <property type="entry name" value="FAD_binding_4"/>
    <property type="match status" value="1"/>
</dbReference>
<dbReference type="PANTHER" id="PTHR13878:SF91">
    <property type="entry name" value="FAD BINDING DOMAIN PROTEIN (AFU_ORTHOLOGUE AFUA_6G12070)-RELATED"/>
    <property type="match status" value="1"/>
</dbReference>
<dbReference type="InterPro" id="IPR012951">
    <property type="entry name" value="BBE"/>
</dbReference>
<dbReference type="InterPro" id="IPR006094">
    <property type="entry name" value="Oxid_FAD_bind_N"/>
</dbReference>
<evidence type="ECO:0000256" key="2">
    <source>
        <dbReference type="ARBA" id="ARBA00023002"/>
    </source>
</evidence>
<dbReference type="AlphaFoldDB" id="A0A6A5Z2Z9"/>
<keyword evidence="2" id="KW-0560">Oxidoreductase</keyword>
<dbReference type="EMBL" id="ML977327">
    <property type="protein sequence ID" value="KAF2113839.1"/>
    <property type="molecule type" value="Genomic_DNA"/>
</dbReference>
<dbReference type="InterPro" id="IPR050432">
    <property type="entry name" value="FAD-linked_Oxidoreductases_BP"/>
</dbReference>
<dbReference type="SUPFAM" id="SSF56176">
    <property type="entry name" value="FAD-binding/transporter-associated domain-like"/>
    <property type="match status" value="1"/>
</dbReference>
<dbReference type="GO" id="GO:0016491">
    <property type="term" value="F:oxidoreductase activity"/>
    <property type="evidence" value="ECO:0007669"/>
    <property type="project" value="UniProtKB-KW"/>
</dbReference>
<proteinExistence type="inferred from homology"/>
<accession>A0A6A5Z2Z9</accession>